<dbReference type="AlphaFoldDB" id="A0A8K0XJM2"/>
<gene>
    <name evidence="2" type="ORF">BXZ70DRAFT_902826</name>
</gene>
<proteinExistence type="predicted"/>
<dbReference type="GO" id="GO:0000444">
    <property type="term" value="C:MIS12/MIND type complex"/>
    <property type="evidence" value="ECO:0007669"/>
    <property type="project" value="InterPro"/>
</dbReference>
<feature type="compositionally biased region" description="Pro residues" evidence="1">
    <location>
        <begin position="570"/>
        <end position="581"/>
    </location>
</feature>
<feature type="compositionally biased region" description="Low complexity" evidence="1">
    <location>
        <begin position="582"/>
        <end position="592"/>
    </location>
</feature>
<dbReference type="InterPro" id="IPR013218">
    <property type="entry name" value="Dsn1/Mis13"/>
</dbReference>
<name>A0A8K0XJM2_9AGAR</name>
<feature type="compositionally biased region" description="Polar residues" evidence="1">
    <location>
        <begin position="276"/>
        <end position="288"/>
    </location>
</feature>
<feature type="compositionally biased region" description="Low complexity" evidence="1">
    <location>
        <begin position="76"/>
        <end position="97"/>
    </location>
</feature>
<organism evidence="2 3">
    <name type="scientific">Cristinia sonorae</name>
    <dbReference type="NCBI Taxonomy" id="1940300"/>
    <lineage>
        <taxon>Eukaryota</taxon>
        <taxon>Fungi</taxon>
        <taxon>Dikarya</taxon>
        <taxon>Basidiomycota</taxon>
        <taxon>Agaricomycotina</taxon>
        <taxon>Agaricomycetes</taxon>
        <taxon>Agaricomycetidae</taxon>
        <taxon>Agaricales</taxon>
        <taxon>Pleurotineae</taxon>
        <taxon>Stephanosporaceae</taxon>
        <taxon>Cristinia</taxon>
    </lineage>
</organism>
<feature type="compositionally biased region" description="Basic and acidic residues" evidence="1">
    <location>
        <begin position="122"/>
        <end position="131"/>
    </location>
</feature>
<feature type="compositionally biased region" description="Basic residues" evidence="1">
    <location>
        <begin position="212"/>
        <end position="223"/>
    </location>
</feature>
<evidence type="ECO:0000313" key="2">
    <source>
        <dbReference type="EMBL" id="KAH8074803.1"/>
    </source>
</evidence>
<feature type="region of interest" description="Disordered" evidence="1">
    <location>
        <begin position="489"/>
        <end position="592"/>
    </location>
</feature>
<feature type="compositionally biased region" description="Polar residues" evidence="1">
    <location>
        <begin position="170"/>
        <end position="202"/>
    </location>
</feature>
<dbReference type="Pfam" id="PF08202">
    <property type="entry name" value="MIS13"/>
    <property type="match status" value="1"/>
</dbReference>
<feature type="compositionally biased region" description="Polar residues" evidence="1">
    <location>
        <begin position="1"/>
        <end position="10"/>
    </location>
</feature>
<feature type="compositionally biased region" description="Basic and acidic residues" evidence="1">
    <location>
        <begin position="545"/>
        <end position="555"/>
    </location>
</feature>
<feature type="compositionally biased region" description="Basic and acidic residues" evidence="1">
    <location>
        <begin position="138"/>
        <end position="147"/>
    </location>
</feature>
<reference evidence="2" key="1">
    <citation type="journal article" date="2021" name="New Phytol.">
        <title>Evolutionary innovations through gain and loss of genes in the ectomycorrhizal Boletales.</title>
        <authorList>
            <person name="Wu G."/>
            <person name="Miyauchi S."/>
            <person name="Morin E."/>
            <person name="Kuo A."/>
            <person name="Drula E."/>
            <person name="Varga T."/>
            <person name="Kohler A."/>
            <person name="Feng B."/>
            <person name="Cao Y."/>
            <person name="Lipzen A."/>
            <person name="Daum C."/>
            <person name="Hundley H."/>
            <person name="Pangilinan J."/>
            <person name="Johnson J."/>
            <person name="Barry K."/>
            <person name="LaButti K."/>
            <person name="Ng V."/>
            <person name="Ahrendt S."/>
            <person name="Min B."/>
            <person name="Choi I.G."/>
            <person name="Park H."/>
            <person name="Plett J.M."/>
            <person name="Magnuson J."/>
            <person name="Spatafora J.W."/>
            <person name="Nagy L.G."/>
            <person name="Henrissat B."/>
            <person name="Grigoriev I.V."/>
            <person name="Yang Z.L."/>
            <person name="Xu J."/>
            <person name="Martin F.M."/>
        </authorList>
    </citation>
    <scope>NUCLEOTIDE SEQUENCE</scope>
    <source>
        <strain evidence="2">KKN 215</strain>
    </source>
</reference>
<keyword evidence="3" id="KW-1185">Reference proteome</keyword>
<dbReference type="GO" id="GO:0051301">
    <property type="term" value="P:cell division"/>
    <property type="evidence" value="ECO:0007669"/>
    <property type="project" value="InterPro"/>
</dbReference>
<feature type="region of interest" description="Disordered" evidence="1">
    <location>
        <begin position="1"/>
        <end position="236"/>
    </location>
</feature>
<dbReference type="PANTHER" id="PTHR14778">
    <property type="entry name" value="KINETOCHORE-ASSOCIATED PROTEIN DSN1 HOMOLOG"/>
    <property type="match status" value="1"/>
</dbReference>
<comment type="caution">
    <text evidence="2">The sequence shown here is derived from an EMBL/GenBank/DDBJ whole genome shotgun (WGS) entry which is preliminary data.</text>
</comment>
<evidence type="ECO:0000256" key="1">
    <source>
        <dbReference type="SAM" id="MobiDB-lite"/>
    </source>
</evidence>
<protein>
    <submittedName>
        <fullName evidence="2">Mis12-Mtw1 protein family-domain-containing protein</fullName>
    </submittedName>
</protein>
<dbReference type="OrthoDB" id="3364649at2759"/>
<evidence type="ECO:0000313" key="3">
    <source>
        <dbReference type="Proteomes" id="UP000813824"/>
    </source>
</evidence>
<feature type="region of interest" description="Disordered" evidence="1">
    <location>
        <begin position="276"/>
        <end position="299"/>
    </location>
</feature>
<dbReference type="EMBL" id="JAEVFJ010000071">
    <property type="protein sequence ID" value="KAH8074803.1"/>
    <property type="molecule type" value="Genomic_DNA"/>
</dbReference>
<accession>A0A8K0XJM2</accession>
<dbReference type="PANTHER" id="PTHR14778:SF2">
    <property type="entry name" value="KINETOCHORE-ASSOCIATED PROTEIN DSN1 HOMOLOG"/>
    <property type="match status" value="1"/>
</dbReference>
<dbReference type="GO" id="GO:0007059">
    <property type="term" value="P:chromosome segregation"/>
    <property type="evidence" value="ECO:0007669"/>
    <property type="project" value="InterPro"/>
</dbReference>
<dbReference type="Proteomes" id="UP000813824">
    <property type="component" value="Unassembled WGS sequence"/>
</dbReference>
<sequence length="592" mass="64838">MIPSHSQPSTSKRKPMDDGNPLGTMAKKAKKDASGKSGTTVKRKVIGEEQPGGLVIVRAPPTRTTPSQDSHPDPQPSRSSSTQPSQQHPPNSNASKPPSKKFKAASVEPEHDNSHPPPPTARKTEKGKEKAATASHPEPPRSTDARLTETIPGGHHRARPVAAEKPSILNAFQSPVNSTPQRGRIQDSSVPIPTSETPQIQKNKIMRGEMPHRRRSSISRGKRASSSFETTGVITQPHTSVADSSFYKHIDVDLPEPQRAQQLLIWCSHRALTAVTEDQTSSSRQSGRSAGKDPPPLSKDDLQLLKAVQEDVTLLLAEKKIDTNVFSPAGAFKEPQVLQENKQNVMNKEREKRFNEKIQSSKMEKEAWTQVDNFYKAHKAQVLADLERRQKELTQSVKGKARATMEDVAKWEIDEQDLPTHFQGNSGVGLARAVLANSKRGKSALDERIGDLGFMVDNLHMISHSVLEMTRTAESDLDRRFALLNLSLSSRSQPPPFAHSPATTPLSSYLPPSGNRVPSTTDPQDLLRALSRVDAERPQTQVGDAARRAAREVQRVADANGGMERRLTGVPPPTPRKPPGTPRRGTTPGKGR</sequence>